<dbReference type="EMBL" id="MSCL01000001">
    <property type="protein sequence ID" value="PQJ74554.1"/>
    <property type="molecule type" value="Genomic_DNA"/>
</dbReference>
<sequence length="282" mass="32737">MKKVVLLFGLFVFISCTNSKLISYKNNFKKTKTQAEFVYLKIKEDSTLTDEKSNNKAFIETLVGAEIINQIVKIPDYVEKIIENNKVKYTQMYMARNSIDFPLIDSIRIEKGKESIFVKRLKLGEIELIRKISINDSIFDAIKLNFTPKNLNNGFMLFKFNPENSNINFTKAKTTKSYPFVNLRIVIKGFYIDNDGNGITENEVVSKEMIIPFKNAANFKEFLNGIEIYSTPFKIQNLMALEIEVNETNPYHIKLEEIDSKFDENSNELTEILKRLLKTEEE</sequence>
<evidence type="ECO:0000313" key="1">
    <source>
        <dbReference type="EMBL" id="PQJ74554.1"/>
    </source>
</evidence>
<dbReference type="RefSeq" id="WP_105045703.1">
    <property type="nucleotide sequence ID" value="NZ_CP150662.1"/>
</dbReference>
<dbReference type="Proteomes" id="UP000237608">
    <property type="component" value="Unassembled WGS sequence"/>
</dbReference>
<keyword evidence="2" id="KW-1185">Reference proteome</keyword>
<organism evidence="1 2">
    <name type="scientific">Polaribacter gangjinensis</name>
    <dbReference type="NCBI Taxonomy" id="574710"/>
    <lineage>
        <taxon>Bacteria</taxon>
        <taxon>Pseudomonadati</taxon>
        <taxon>Bacteroidota</taxon>
        <taxon>Flavobacteriia</taxon>
        <taxon>Flavobacteriales</taxon>
        <taxon>Flavobacteriaceae</taxon>
    </lineage>
</organism>
<dbReference type="AlphaFoldDB" id="A0A2S7WA88"/>
<dbReference type="PROSITE" id="PS51257">
    <property type="entry name" value="PROKAR_LIPOPROTEIN"/>
    <property type="match status" value="1"/>
</dbReference>
<name>A0A2S7WA88_9FLAO</name>
<protein>
    <recommendedName>
        <fullName evidence="3">Lipoprotein</fullName>
    </recommendedName>
</protein>
<gene>
    <name evidence="1" type="ORF">BTO13_04445</name>
</gene>
<proteinExistence type="predicted"/>
<evidence type="ECO:0000313" key="2">
    <source>
        <dbReference type="Proteomes" id="UP000237608"/>
    </source>
</evidence>
<accession>A0A2S7WA88</accession>
<comment type="caution">
    <text evidence="1">The sequence shown here is derived from an EMBL/GenBank/DDBJ whole genome shotgun (WGS) entry which is preliminary data.</text>
</comment>
<reference evidence="1 2" key="1">
    <citation type="submission" date="2016-12" db="EMBL/GenBank/DDBJ databases">
        <title>Trade-off between light-utilization and light-protection in marine flavobacteria.</title>
        <authorList>
            <person name="Kumagai Y."/>
            <person name="Yoshizawa S."/>
            <person name="Kogure K."/>
            <person name="Iwasaki W."/>
        </authorList>
    </citation>
    <scope>NUCLEOTIDE SEQUENCE [LARGE SCALE GENOMIC DNA]</scope>
    <source>
        <strain evidence="1 2">KCTC 22729</strain>
    </source>
</reference>
<evidence type="ECO:0008006" key="3">
    <source>
        <dbReference type="Google" id="ProtNLM"/>
    </source>
</evidence>